<dbReference type="InterPro" id="IPR036259">
    <property type="entry name" value="MFS_trans_sf"/>
</dbReference>
<dbReference type="Gene3D" id="1.20.1250.20">
    <property type="entry name" value="MFS general substrate transporter like domains"/>
    <property type="match status" value="1"/>
</dbReference>
<proteinExistence type="predicted"/>
<feature type="transmembrane region" description="Helical" evidence="6">
    <location>
        <begin position="230"/>
        <end position="251"/>
    </location>
</feature>
<dbReference type="PANTHER" id="PTHR23513">
    <property type="entry name" value="INTEGRAL MEMBRANE EFFLUX PROTEIN-RELATED"/>
    <property type="match status" value="1"/>
</dbReference>
<organism evidence="7 8">
    <name type="scientific">Bacillus selenitireducens (strain ATCC 700615 / DSM 15326 / MLS10)</name>
    <dbReference type="NCBI Taxonomy" id="439292"/>
    <lineage>
        <taxon>Bacteria</taxon>
        <taxon>Bacillati</taxon>
        <taxon>Bacillota</taxon>
        <taxon>Bacilli</taxon>
        <taxon>Bacillales</taxon>
        <taxon>Bacillaceae</taxon>
        <taxon>Salisediminibacterium</taxon>
    </lineage>
</organism>
<evidence type="ECO:0000256" key="6">
    <source>
        <dbReference type="SAM" id="Phobius"/>
    </source>
</evidence>
<dbReference type="EMBL" id="CP001791">
    <property type="protein sequence ID" value="ADI00202.1"/>
    <property type="molecule type" value="Genomic_DNA"/>
</dbReference>
<name>D6XYD3_BACIE</name>
<dbReference type="AlphaFoldDB" id="D6XYD3"/>
<dbReference type="GO" id="GO:0005886">
    <property type="term" value="C:plasma membrane"/>
    <property type="evidence" value="ECO:0007669"/>
    <property type="project" value="UniProtKB-SubCell"/>
</dbReference>
<feature type="transmembrane region" description="Helical" evidence="6">
    <location>
        <begin position="263"/>
        <end position="280"/>
    </location>
</feature>
<evidence type="ECO:0000313" key="8">
    <source>
        <dbReference type="Proteomes" id="UP000000271"/>
    </source>
</evidence>
<feature type="transmembrane region" description="Helical" evidence="6">
    <location>
        <begin position="377"/>
        <end position="396"/>
    </location>
</feature>
<dbReference type="InterPro" id="IPR011701">
    <property type="entry name" value="MFS"/>
</dbReference>
<feature type="transmembrane region" description="Helical" evidence="6">
    <location>
        <begin position="45"/>
        <end position="66"/>
    </location>
</feature>
<dbReference type="KEGG" id="bse:Bsel_2704"/>
<keyword evidence="5 6" id="KW-0472">Membrane</keyword>
<dbReference type="OrthoDB" id="2287060at2"/>
<comment type="subcellular location">
    <subcellularLocation>
        <location evidence="1">Cell membrane</location>
        <topology evidence="1">Multi-pass membrane protein</topology>
    </subcellularLocation>
</comment>
<feature type="transmembrane region" description="Helical" evidence="6">
    <location>
        <begin position="156"/>
        <end position="189"/>
    </location>
</feature>
<keyword evidence="3 6" id="KW-0812">Transmembrane</keyword>
<dbReference type="CDD" id="cd06173">
    <property type="entry name" value="MFS_MefA_like"/>
    <property type="match status" value="1"/>
</dbReference>
<evidence type="ECO:0000256" key="4">
    <source>
        <dbReference type="ARBA" id="ARBA00022989"/>
    </source>
</evidence>
<feature type="transmembrane region" description="Helical" evidence="6">
    <location>
        <begin position="316"/>
        <end position="337"/>
    </location>
</feature>
<feature type="transmembrane region" description="Helical" evidence="6">
    <location>
        <begin position="87"/>
        <end position="112"/>
    </location>
</feature>
<reference evidence="7" key="1">
    <citation type="submission" date="2009-10" db="EMBL/GenBank/DDBJ databases">
        <title>Complete sequence of Bacillus selenitireducens MLS10.</title>
        <authorList>
            <consortium name="US DOE Joint Genome Institute"/>
            <person name="Lucas S."/>
            <person name="Copeland A."/>
            <person name="Lapidus A."/>
            <person name="Glavina del Rio T."/>
            <person name="Dalin E."/>
            <person name="Tice H."/>
            <person name="Bruce D."/>
            <person name="Goodwin L."/>
            <person name="Pitluck S."/>
            <person name="Sims D."/>
            <person name="Brettin T."/>
            <person name="Detter J.C."/>
            <person name="Han C."/>
            <person name="Larimer F."/>
            <person name="Land M."/>
            <person name="Hauser L."/>
            <person name="Kyrpides N."/>
            <person name="Ovchinnikova G."/>
            <person name="Stolz J."/>
        </authorList>
    </citation>
    <scope>NUCLEOTIDE SEQUENCE [LARGE SCALE GENOMIC DNA]</scope>
    <source>
        <strain evidence="7">MLS10</strain>
    </source>
</reference>
<dbReference type="GO" id="GO:0022857">
    <property type="term" value="F:transmembrane transporter activity"/>
    <property type="evidence" value="ECO:0007669"/>
    <property type="project" value="InterPro"/>
</dbReference>
<protein>
    <submittedName>
        <fullName evidence="7">Major facilitator superfamily MFS_1</fullName>
    </submittedName>
</protein>
<sequence length="427" mass="45751">MATERAFLRDRNFQIIMAGVFIQAAAGGIYLITGMLLVIQLTGSVLYSGFAFFAISSANVLAFLIAPLANYTGYKRGLMMSNLIKALLLLVIPIAYATTGLNVWVVIGILFLTSLINQFAYPIVSTLVPKVVGDEQIVEANAYLQTVREAMDIVFIAAAGILAALIGSVTAIGITAVLVLLTVICYLFLDIADLEESAGTDHRFYRHLKNYATDLTGGVTYIRQSLIPKMMMSIVFVNVTMAVMLTNVPAFSLMKANGLEAAYGFYMAALSLGILLGTILSPKVKTVPFGRLIIVTFAMTGLLWIGTALAPWVLSMILFSIGAISIGFLNILIFSSVQRQVESVYIGRVVTLLTSSASLGVPVGALIGGVIGEAYSPVVPILIAGIGMVVFSLLWMKQAILRTLPAIENVRLFPEQKQEAGSDAAQV</sequence>
<feature type="transmembrane region" description="Helical" evidence="6">
    <location>
        <begin position="12"/>
        <end position="39"/>
    </location>
</feature>
<accession>D6XYD3</accession>
<dbReference type="STRING" id="439292.Bsel_2704"/>
<evidence type="ECO:0000256" key="3">
    <source>
        <dbReference type="ARBA" id="ARBA00022692"/>
    </source>
</evidence>
<dbReference type="eggNOG" id="COG2211">
    <property type="taxonomic scope" value="Bacteria"/>
</dbReference>
<dbReference type="Pfam" id="PF07690">
    <property type="entry name" value="MFS_1"/>
    <property type="match status" value="1"/>
</dbReference>
<evidence type="ECO:0000313" key="7">
    <source>
        <dbReference type="EMBL" id="ADI00202.1"/>
    </source>
</evidence>
<evidence type="ECO:0000256" key="1">
    <source>
        <dbReference type="ARBA" id="ARBA00004651"/>
    </source>
</evidence>
<dbReference type="RefSeq" id="WP_013173618.1">
    <property type="nucleotide sequence ID" value="NC_014219.1"/>
</dbReference>
<gene>
    <name evidence="7" type="ordered locus">Bsel_2704</name>
</gene>
<dbReference type="Proteomes" id="UP000000271">
    <property type="component" value="Chromosome"/>
</dbReference>
<keyword evidence="2" id="KW-1003">Cell membrane</keyword>
<keyword evidence="8" id="KW-1185">Reference proteome</keyword>
<feature type="transmembrane region" description="Helical" evidence="6">
    <location>
        <begin position="292"/>
        <end position="310"/>
    </location>
</feature>
<dbReference type="SUPFAM" id="SSF103473">
    <property type="entry name" value="MFS general substrate transporter"/>
    <property type="match status" value="1"/>
</dbReference>
<feature type="transmembrane region" description="Helical" evidence="6">
    <location>
        <begin position="349"/>
        <end position="371"/>
    </location>
</feature>
<keyword evidence="4 6" id="KW-1133">Transmembrane helix</keyword>
<evidence type="ECO:0000256" key="2">
    <source>
        <dbReference type="ARBA" id="ARBA00022475"/>
    </source>
</evidence>
<dbReference type="PANTHER" id="PTHR23513:SF6">
    <property type="entry name" value="MAJOR FACILITATOR SUPERFAMILY ASSOCIATED DOMAIN-CONTAINING PROTEIN"/>
    <property type="match status" value="1"/>
</dbReference>
<evidence type="ECO:0000256" key="5">
    <source>
        <dbReference type="ARBA" id="ARBA00023136"/>
    </source>
</evidence>
<dbReference type="HOGENOM" id="CLU_034180_13_1_9"/>